<dbReference type="CDD" id="cd01283">
    <property type="entry name" value="cytidine_deaminase"/>
    <property type="match status" value="1"/>
</dbReference>
<organism evidence="6 7">
    <name type="scientific">Micromonospora wenchangensis</name>
    <dbReference type="NCBI Taxonomy" id="1185415"/>
    <lineage>
        <taxon>Bacteria</taxon>
        <taxon>Bacillati</taxon>
        <taxon>Actinomycetota</taxon>
        <taxon>Actinomycetes</taxon>
        <taxon>Micromonosporales</taxon>
        <taxon>Micromonosporaceae</taxon>
        <taxon>Micromonospora</taxon>
    </lineage>
</organism>
<keyword evidence="7" id="KW-1185">Reference proteome</keyword>
<evidence type="ECO:0000256" key="2">
    <source>
        <dbReference type="ARBA" id="ARBA00022723"/>
    </source>
</evidence>
<sequence length="159" mass="16882">MTTTMLDTDRALVQAATAVAKLRCRSENHTVAAAARTTDGRVFTGVNLFHFTGGPCAELVAIGAAATQGVGELETIVAVGDRGRGVIPPCGRCRQVLLDYHPTIQVIVGPLDALRKVPVADLLPDTYIWAEQRLDASAIVRTGHWPMPTVPASRPASED</sequence>
<dbReference type="EMBL" id="MZMV01000049">
    <property type="protein sequence ID" value="OWV02910.1"/>
    <property type="molecule type" value="Genomic_DNA"/>
</dbReference>
<dbReference type="InterPro" id="IPR016193">
    <property type="entry name" value="Cytidine_deaminase-like"/>
</dbReference>
<evidence type="ECO:0000256" key="4">
    <source>
        <dbReference type="ARBA" id="ARBA00022833"/>
    </source>
</evidence>
<evidence type="ECO:0000259" key="5">
    <source>
        <dbReference type="PROSITE" id="PS51747"/>
    </source>
</evidence>
<dbReference type="RefSeq" id="WP_088646258.1">
    <property type="nucleotide sequence ID" value="NZ_MZMV01000049.1"/>
</dbReference>
<reference evidence="6 7" key="1">
    <citation type="submission" date="2017-03" db="EMBL/GenBank/DDBJ databases">
        <title>Whole genome sequence of Micromonospora wenchangensis, isolated from mangrove soil.</title>
        <authorList>
            <person name="Yang H."/>
        </authorList>
    </citation>
    <scope>NUCLEOTIDE SEQUENCE [LARGE SCALE GENOMIC DNA]</scope>
    <source>
        <strain evidence="6 7">CCTCC AA 2012002</strain>
    </source>
</reference>
<proteinExistence type="inferred from homology"/>
<keyword evidence="3" id="KW-0378">Hydrolase</keyword>
<protein>
    <submittedName>
        <fullName evidence="6">Cytidine deaminase</fullName>
    </submittedName>
</protein>
<keyword evidence="2" id="KW-0479">Metal-binding</keyword>
<dbReference type="GO" id="GO:0042802">
    <property type="term" value="F:identical protein binding"/>
    <property type="evidence" value="ECO:0007669"/>
    <property type="project" value="UniProtKB-ARBA"/>
</dbReference>
<evidence type="ECO:0000256" key="1">
    <source>
        <dbReference type="ARBA" id="ARBA00006576"/>
    </source>
</evidence>
<evidence type="ECO:0000256" key="3">
    <source>
        <dbReference type="ARBA" id="ARBA00022801"/>
    </source>
</evidence>
<comment type="similarity">
    <text evidence="1">Belongs to the cytidine and deoxycytidylate deaminase family.</text>
</comment>
<evidence type="ECO:0000313" key="7">
    <source>
        <dbReference type="Proteomes" id="UP000197174"/>
    </source>
</evidence>
<dbReference type="Proteomes" id="UP000197174">
    <property type="component" value="Unassembled WGS sequence"/>
</dbReference>
<dbReference type="GO" id="GO:0055086">
    <property type="term" value="P:nucleobase-containing small molecule metabolic process"/>
    <property type="evidence" value="ECO:0007669"/>
    <property type="project" value="UniProtKB-ARBA"/>
</dbReference>
<gene>
    <name evidence="6" type="ORF">B5D80_24400</name>
</gene>
<dbReference type="GO" id="GO:0008270">
    <property type="term" value="F:zinc ion binding"/>
    <property type="evidence" value="ECO:0007669"/>
    <property type="project" value="InterPro"/>
</dbReference>
<dbReference type="GO" id="GO:0004126">
    <property type="term" value="F:cytidine deaminase activity"/>
    <property type="evidence" value="ECO:0007669"/>
    <property type="project" value="UniProtKB-ARBA"/>
</dbReference>
<dbReference type="SUPFAM" id="SSF53927">
    <property type="entry name" value="Cytidine deaminase-like"/>
    <property type="match status" value="1"/>
</dbReference>
<accession>A0A246RGS0</accession>
<comment type="caution">
    <text evidence="6">The sequence shown here is derived from an EMBL/GenBank/DDBJ whole genome shotgun (WGS) entry which is preliminary data.</text>
</comment>
<evidence type="ECO:0000313" key="6">
    <source>
        <dbReference type="EMBL" id="OWV02910.1"/>
    </source>
</evidence>
<dbReference type="PANTHER" id="PTHR11644">
    <property type="entry name" value="CYTIDINE DEAMINASE"/>
    <property type="match status" value="1"/>
</dbReference>
<dbReference type="InterPro" id="IPR002125">
    <property type="entry name" value="CMP_dCMP_dom"/>
</dbReference>
<keyword evidence="4" id="KW-0862">Zinc</keyword>
<dbReference type="InterPro" id="IPR016192">
    <property type="entry name" value="APOBEC/CMP_deaminase_Zn-bd"/>
</dbReference>
<dbReference type="PROSITE" id="PS00903">
    <property type="entry name" value="CYT_DCMP_DEAMINASES_1"/>
    <property type="match status" value="1"/>
</dbReference>
<dbReference type="AlphaFoldDB" id="A0A246RGS0"/>
<name>A0A246RGS0_9ACTN</name>
<dbReference type="Gene3D" id="3.40.140.10">
    <property type="entry name" value="Cytidine Deaminase, domain 2"/>
    <property type="match status" value="1"/>
</dbReference>
<dbReference type="PANTHER" id="PTHR11644:SF2">
    <property type="entry name" value="CYTIDINE DEAMINASE"/>
    <property type="match status" value="1"/>
</dbReference>
<dbReference type="Pfam" id="PF00383">
    <property type="entry name" value="dCMP_cyt_deam_1"/>
    <property type="match status" value="1"/>
</dbReference>
<dbReference type="OrthoDB" id="9795347at2"/>
<dbReference type="GO" id="GO:0072527">
    <property type="term" value="P:pyrimidine-containing compound metabolic process"/>
    <property type="evidence" value="ECO:0007669"/>
    <property type="project" value="UniProtKB-ARBA"/>
</dbReference>
<dbReference type="PROSITE" id="PS51747">
    <property type="entry name" value="CYT_DCMP_DEAMINASES_2"/>
    <property type="match status" value="1"/>
</dbReference>
<dbReference type="GO" id="GO:0005829">
    <property type="term" value="C:cytosol"/>
    <property type="evidence" value="ECO:0007669"/>
    <property type="project" value="TreeGrafter"/>
</dbReference>
<feature type="domain" description="CMP/dCMP-type deaminase" evidence="5">
    <location>
        <begin position="6"/>
        <end position="130"/>
    </location>
</feature>
<dbReference type="InterPro" id="IPR050202">
    <property type="entry name" value="Cyt/Deoxycyt_deaminase"/>
</dbReference>